<comment type="caution">
    <text evidence="1">The sequence shown here is derived from an EMBL/GenBank/DDBJ whole genome shotgun (WGS) entry which is preliminary data.</text>
</comment>
<organism evidence="1 2">
    <name type="scientific">Ganoderma sinense ZZ0214-1</name>
    <dbReference type="NCBI Taxonomy" id="1077348"/>
    <lineage>
        <taxon>Eukaryota</taxon>
        <taxon>Fungi</taxon>
        <taxon>Dikarya</taxon>
        <taxon>Basidiomycota</taxon>
        <taxon>Agaricomycotina</taxon>
        <taxon>Agaricomycetes</taxon>
        <taxon>Polyporales</taxon>
        <taxon>Polyporaceae</taxon>
        <taxon>Ganoderma</taxon>
    </lineage>
</organism>
<protein>
    <submittedName>
        <fullName evidence="1">Uncharacterized protein</fullName>
    </submittedName>
</protein>
<reference evidence="1 2" key="1">
    <citation type="journal article" date="2015" name="Sci. Rep.">
        <title>Chromosome-level genome map provides insights into diverse defense mechanisms in the medicinal fungus Ganoderma sinense.</title>
        <authorList>
            <person name="Zhu Y."/>
            <person name="Xu J."/>
            <person name="Sun C."/>
            <person name="Zhou S."/>
            <person name="Xu H."/>
            <person name="Nelson D.R."/>
            <person name="Qian J."/>
            <person name="Song J."/>
            <person name="Luo H."/>
            <person name="Xiang L."/>
            <person name="Li Y."/>
            <person name="Xu Z."/>
            <person name="Ji A."/>
            <person name="Wang L."/>
            <person name="Lu S."/>
            <person name="Hayward A."/>
            <person name="Sun W."/>
            <person name="Li X."/>
            <person name="Schwartz D.C."/>
            <person name="Wang Y."/>
            <person name="Chen S."/>
        </authorList>
    </citation>
    <scope>NUCLEOTIDE SEQUENCE [LARGE SCALE GENOMIC DNA]</scope>
    <source>
        <strain evidence="1 2">ZZ0214-1</strain>
    </source>
</reference>
<dbReference type="Proteomes" id="UP000230002">
    <property type="component" value="Unassembled WGS sequence"/>
</dbReference>
<evidence type="ECO:0000313" key="1">
    <source>
        <dbReference type="EMBL" id="PIL32284.1"/>
    </source>
</evidence>
<accession>A0A2G8SES9</accession>
<evidence type="ECO:0000313" key="2">
    <source>
        <dbReference type="Proteomes" id="UP000230002"/>
    </source>
</evidence>
<dbReference type="EMBL" id="AYKW01000011">
    <property type="protein sequence ID" value="PIL32284.1"/>
    <property type="molecule type" value="Genomic_DNA"/>
</dbReference>
<keyword evidence="2" id="KW-1185">Reference proteome</keyword>
<gene>
    <name evidence="1" type="ORF">GSI_05529</name>
</gene>
<name>A0A2G8SES9_9APHY</name>
<sequence>MDLYPQSTDCCTFVAFVRDVLPTIFAKAKSPVPLCAGCRRTLPGSGLAEDECAFNGFRTLVWDATDLQASFVFATPDAKQVADLRFVFSKKHTWTDVALKKSLTKAYLLSVVDQELAAYNTGVPVFRQMDMTTRTVCGLLRPYLSFANWC</sequence>
<dbReference type="AlphaFoldDB" id="A0A2G8SES9"/>
<proteinExistence type="predicted"/>